<feature type="compositionally biased region" description="Polar residues" evidence="3">
    <location>
        <begin position="83"/>
        <end position="95"/>
    </location>
</feature>
<evidence type="ECO:0000313" key="5">
    <source>
        <dbReference type="Proteomes" id="UP001144372"/>
    </source>
</evidence>
<feature type="region of interest" description="Disordered" evidence="3">
    <location>
        <begin position="45"/>
        <end position="100"/>
    </location>
</feature>
<evidence type="ECO:0000256" key="3">
    <source>
        <dbReference type="SAM" id="MobiDB-lite"/>
    </source>
</evidence>
<evidence type="ECO:0000256" key="1">
    <source>
        <dbReference type="ARBA" id="ARBA00008769"/>
    </source>
</evidence>
<gene>
    <name evidence="4" type="ORF">DAMNIGENAA_26120</name>
</gene>
<dbReference type="AlphaFoldDB" id="A0A9W6FUP3"/>
<dbReference type="RefSeq" id="WP_281794786.1">
    <property type="nucleotide sequence ID" value="NZ_BSDR01000001.1"/>
</dbReference>
<feature type="signal peptide" evidence="2">
    <location>
        <begin position="1"/>
        <end position="22"/>
    </location>
</feature>
<comment type="similarity">
    <text evidence="1 2">Belongs to the OprB family.</text>
</comment>
<reference evidence="4" key="1">
    <citation type="submission" date="2022-12" db="EMBL/GenBank/DDBJ databases">
        <title>Reference genome sequencing for broad-spectrum identification of bacterial and archaeal isolates by mass spectrometry.</title>
        <authorList>
            <person name="Sekiguchi Y."/>
            <person name="Tourlousse D.M."/>
        </authorList>
    </citation>
    <scope>NUCLEOTIDE SEQUENCE</scope>
    <source>
        <strain evidence="4">ASRB1</strain>
    </source>
</reference>
<keyword evidence="5" id="KW-1185">Reference proteome</keyword>
<dbReference type="InterPro" id="IPR038673">
    <property type="entry name" value="OprB_sf"/>
</dbReference>
<dbReference type="GO" id="GO:0015288">
    <property type="term" value="F:porin activity"/>
    <property type="evidence" value="ECO:0007669"/>
    <property type="project" value="InterPro"/>
</dbReference>
<evidence type="ECO:0008006" key="6">
    <source>
        <dbReference type="Google" id="ProtNLM"/>
    </source>
</evidence>
<accession>A0A9W6FUP3</accession>
<evidence type="ECO:0000313" key="4">
    <source>
        <dbReference type="EMBL" id="GLI35179.1"/>
    </source>
</evidence>
<keyword evidence="2" id="KW-0732">Signal</keyword>
<feature type="chain" id="PRO_5041020347" description="Carbohydrate porin" evidence="2">
    <location>
        <begin position="23"/>
        <end position="358"/>
    </location>
</feature>
<evidence type="ECO:0000256" key="2">
    <source>
        <dbReference type="RuleBase" id="RU363072"/>
    </source>
</evidence>
<comment type="caution">
    <text evidence="4">The sequence shown here is derived from an EMBL/GenBank/DDBJ whole genome shotgun (WGS) entry which is preliminary data.</text>
</comment>
<protein>
    <recommendedName>
        <fullName evidence="6">Carbohydrate porin</fullName>
    </recommendedName>
</protein>
<sequence>MRKLLWVFIVILLSTGAGTVWADDSEILRELEALKRKVQELEAKLSEQEARSDSVSAQKESHTPPPVRGEELEAIRKGEQETEGTPQPTAANESEGTPLRGEELKSIQETIKEKLGTLRIHGGAVGYYQGRNGVDIEGMDFKDANGAGFAADLELTFEPFKNGEFFMRAHAGEGDGADKDLSDNGALFANLNTIADDNVGDEGVSLLEAFYTQQFFENRFFISIGKTEQVVFIDDNAFANDEYTQFVGKPFVNNPVFDSEDEYAPLLALGVSPLKELTFTFLVQSSSRPRLEEDQQKSRYEDIFDTPFLAGQMTYSPEFCGLEGNYIWLGSHLSAPECCRRKYRERLGSGIEPGSARP</sequence>
<name>A0A9W6FUP3_9BACT</name>
<dbReference type="EMBL" id="BSDR01000001">
    <property type="protein sequence ID" value="GLI35179.1"/>
    <property type="molecule type" value="Genomic_DNA"/>
</dbReference>
<dbReference type="Gene3D" id="2.40.160.180">
    <property type="entry name" value="Carbohydrate-selective porin OprB"/>
    <property type="match status" value="1"/>
</dbReference>
<proteinExistence type="inferred from homology"/>
<dbReference type="Proteomes" id="UP001144372">
    <property type="component" value="Unassembled WGS sequence"/>
</dbReference>
<organism evidence="4 5">
    <name type="scientific">Desulforhabdus amnigena</name>
    <dbReference type="NCBI Taxonomy" id="40218"/>
    <lineage>
        <taxon>Bacteria</taxon>
        <taxon>Pseudomonadati</taxon>
        <taxon>Thermodesulfobacteriota</taxon>
        <taxon>Syntrophobacteria</taxon>
        <taxon>Syntrophobacterales</taxon>
        <taxon>Syntrophobacteraceae</taxon>
        <taxon>Desulforhabdus</taxon>
    </lineage>
</organism>
<dbReference type="Pfam" id="PF04966">
    <property type="entry name" value="OprB"/>
    <property type="match status" value="1"/>
</dbReference>
<dbReference type="GO" id="GO:0016020">
    <property type="term" value="C:membrane"/>
    <property type="evidence" value="ECO:0007669"/>
    <property type="project" value="InterPro"/>
</dbReference>
<dbReference type="GO" id="GO:0008643">
    <property type="term" value="P:carbohydrate transport"/>
    <property type="evidence" value="ECO:0007669"/>
    <property type="project" value="InterPro"/>
</dbReference>
<dbReference type="InterPro" id="IPR007049">
    <property type="entry name" value="Carb-sel_porin_OprB"/>
</dbReference>
<feature type="compositionally biased region" description="Basic and acidic residues" evidence="3">
    <location>
        <begin position="68"/>
        <end position="80"/>
    </location>
</feature>